<dbReference type="PROSITE" id="PS50800">
    <property type="entry name" value="SAP"/>
    <property type="match status" value="1"/>
</dbReference>
<dbReference type="SUPFAM" id="SSF68906">
    <property type="entry name" value="SAP domain"/>
    <property type="match status" value="1"/>
</dbReference>
<dbReference type="AlphaFoldDB" id="A0A6S8JJF1"/>
<evidence type="ECO:0000313" key="3">
    <source>
        <dbReference type="EMBL" id="CAE0493698.1"/>
    </source>
</evidence>
<protein>
    <recommendedName>
        <fullName evidence="1">SAP domain-containing protein</fullName>
    </recommendedName>
</protein>
<sequence>MHSFTLAVLCVERAHDKSLQNTSPEKVTMKDLQEQLRARGLPVSGKKEELEERLRTCGVESSRASCQSTTVPLARVAVREDINGRFPAELVQAIEYIAPVSVASGIAFPSSYLCLLCFSAIMPLSSSLWSAS</sequence>
<dbReference type="InterPro" id="IPR036361">
    <property type="entry name" value="SAP_dom_sf"/>
</dbReference>
<organism evidence="3">
    <name type="scientific">Dunaliella tertiolecta</name>
    <name type="common">Green alga</name>
    <dbReference type="NCBI Taxonomy" id="3047"/>
    <lineage>
        <taxon>Eukaryota</taxon>
        <taxon>Viridiplantae</taxon>
        <taxon>Chlorophyta</taxon>
        <taxon>core chlorophytes</taxon>
        <taxon>Chlorophyceae</taxon>
        <taxon>CS clade</taxon>
        <taxon>Chlamydomonadales</taxon>
        <taxon>Dunaliellaceae</taxon>
        <taxon>Dunaliella</taxon>
    </lineage>
</organism>
<feature type="domain" description="SAP" evidence="1">
    <location>
        <begin position="24"/>
        <end position="58"/>
    </location>
</feature>
<dbReference type="EMBL" id="HBIP01015045">
    <property type="protein sequence ID" value="CAE0493698.1"/>
    <property type="molecule type" value="Transcribed_RNA"/>
</dbReference>
<proteinExistence type="predicted"/>
<reference evidence="3" key="1">
    <citation type="submission" date="2021-01" db="EMBL/GenBank/DDBJ databases">
        <authorList>
            <person name="Corre E."/>
            <person name="Pelletier E."/>
            <person name="Niang G."/>
            <person name="Scheremetjew M."/>
            <person name="Finn R."/>
            <person name="Kale V."/>
            <person name="Holt S."/>
            <person name="Cochrane G."/>
            <person name="Meng A."/>
            <person name="Brown T."/>
            <person name="Cohen L."/>
        </authorList>
    </citation>
    <scope>NUCLEOTIDE SEQUENCE</scope>
    <source>
        <strain evidence="3">CCMP1320</strain>
    </source>
</reference>
<dbReference type="InterPro" id="IPR003034">
    <property type="entry name" value="SAP_dom"/>
</dbReference>
<dbReference type="EMBL" id="HBIP01015040">
    <property type="protein sequence ID" value="CAE0493695.1"/>
    <property type="molecule type" value="Transcribed_RNA"/>
</dbReference>
<evidence type="ECO:0000313" key="2">
    <source>
        <dbReference type="EMBL" id="CAE0493695.1"/>
    </source>
</evidence>
<dbReference type="Pfam" id="PF02037">
    <property type="entry name" value="SAP"/>
    <property type="match status" value="1"/>
</dbReference>
<accession>A0A6S8JJF1</accession>
<name>A0A6S8JJF1_DUNTE</name>
<gene>
    <name evidence="2" type="ORF">DTER00134_LOCUS8768</name>
    <name evidence="3" type="ORF">DTER00134_LOCUS8771</name>
</gene>
<dbReference type="SMART" id="SM00513">
    <property type="entry name" value="SAP"/>
    <property type="match status" value="1"/>
</dbReference>
<dbReference type="Gene3D" id="1.10.720.30">
    <property type="entry name" value="SAP domain"/>
    <property type="match status" value="1"/>
</dbReference>
<evidence type="ECO:0000259" key="1">
    <source>
        <dbReference type="PROSITE" id="PS50800"/>
    </source>
</evidence>